<dbReference type="InterPro" id="IPR047551">
    <property type="entry name" value="BRcat_RBR_RNF217"/>
</dbReference>
<evidence type="ECO:0000259" key="11">
    <source>
        <dbReference type="PROSITE" id="PS51873"/>
    </source>
</evidence>
<gene>
    <name evidence="13" type="primary">LOC101861007</name>
</gene>
<feature type="compositionally biased region" description="Polar residues" evidence="9">
    <location>
        <begin position="814"/>
        <end position="827"/>
    </location>
</feature>
<sequence>MHVVDQHTNMAEFIESDQLSKAKEVHIVSSNLESQGKQKCPCSMAEVVSLSKMSLDDEYRVVDSGKLPWTRDDSNDSLAPTTTASLGTIKKRNRAERLDQSQCTSSTDSSGSSTYLDEGDCRLASKSDNIDDLPDNPKEFNFCQVEIMDTNNTKYVPTTSNSEGRIATPLPVRIFSLESPNKGTSKESKSTPSHSESGRHTRDHPTQKEGHEYFSFKSAMLSYGPPWDEVSLSSSDSEDVGWRREVEDDLMVGDRILSGEGYDEIMGSVYSFPSSGAVAQFDQAYDMLLSLMMDDGTLGNLGPDSADHVEVPGASNEDVRRTRGTQPTAPLYPHHPTRYMECEICLSKSNFWSRFCCHFKVCNECVDTYITLKVQEAVVHIECPNDKCRGYIHRNEIRDRLSDELKHKFDKFLVDANKDPCKKTCPACSSVHTIDPDALTTKKKRKNGLKVQCSECHLQWCFLCQAPFHTGVTCKQYRKGDEMVRKWAKEVKHGKFNAQRCPKCKTFIQKTDGCDHMKCTQCSTDFCYRCGDRYIRIKFIGNHFSRFSLFGCKYRLMPKKPVLRRLIRGTNFAARMVAGVVLAGLGLAAGIGLLGASVFILPGYGIFRLHRHRKIAKKRKHVERRMHYMILEMERERALKEGDVALNSQGNTSTGNEESEVENPDPQQVQVIVHRAVSVTEEAGEEPSGDCELYANRFTAEGTEVMVEPSAGEGGEEEGEENFLYVADIKEVSNKGGYSTVVANIVSKVGQVVEDACARSKMADVEKTKVPGGDAQVVGKGEERDGKGEERDGKDGKSGKLEEEEEKVESSSGQTESTGLSSQTDTQVGVEMSQGMTDCDKVSHCDKVSRRDSSVPSEETQPSANSKNLDVTIIVQDDVNKGNTDDSKSSKLDSRGSSMEALHGCFGNIFSKRSQNMLTAEGDAAPKSFEPGLQTKFLHRKSATWEKIRNSKVESVLNFPHFEKVVDGKAVLVHRSPSAVSAMTTSKDFSSLALSEKDCGSTDHSLDSIKGCRGDAGLDCPKENSGIVGAETNPSVGCGEEERDTSGKTTVQEADHAGYLNVDKFHISQYSVVTRL</sequence>
<dbReference type="Pfam" id="PF01485">
    <property type="entry name" value="IBR"/>
    <property type="match status" value="1"/>
</dbReference>
<keyword evidence="10" id="KW-0812">Transmembrane</keyword>
<feature type="compositionally biased region" description="Polar residues" evidence="9">
    <location>
        <begin position="854"/>
        <end position="869"/>
    </location>
</feature>
<evidence type="ECO:0000256" key="2">
    <source>
        <dbReference type="ARBA" id="ARBA00012251"/>
    </source>
</evidence>
<name>A0ABM0K7Z0_APLCA</name>
<dbReference type="CDD" id="cd20350">
    <property type="entry name" value="Rcat_RBR_RNF217"/>
    <property type="match status" value="1"/>
</dbReference>
<dbReference type="InterPro" id="IPR013083">
    <property type="entry name" value="Znf_RING/FYVE/PHD"/>
</dbReference>
<feature type="transmembrane region" description="Helical" evidence="10">
    <location>
        <begin position="576"/>
        <end position="607"/>
    </location>
</feature>
<dbReference type="CDD" id="cd20342">
    <property type="entry name" value="BRcat_RBR_RNF217"/>
    <property type="match status" value="1"/>
</dbReference>
<feature type="compositionally biased region" description="Polar residues" evidence="9">
    <location>
        <begin position="646"/>
        <end position="656"/>
    </location>
</feature>
<feature type="region of interest" description="Disordered" evidence="9">
    <location>
        <begin position="763"/>
        <end position="897"/>
    </location>
</feature>
<keyword evidence="7" id="KW-0833">Ubl conjugation pathway</keyword>
<feature type="region of interest" description="Disordered" evidence="9">
    <location>
        <begin position="96"/>
        <end position="116"/>
    </location>
</feature>
<protein>
    <recommendedName>
        <fullName evidence="2">RBR-type E3 ubiquitin transferase</fullName>
        <ecNumber evidence="2">2.3.2.31</ecNumber>
    </recommendedName>
</protein>
<evidence type="ECO:0000256" key="10">
    <source>
        <dbReference type="SAM" id="Phobius"/>
    </source>
</evidence>
<proteinExistence type="predicted"/>
<feature type="compositionally biased region" description="Basic and acidic residues" evidence="9">
    <location>
        <begin position="878"/>
        <end position="894"/>
    </location>
</feature>
<dbReference type="EC" id="2.3.2.31" evidence="2"/>
<evidence type="ECO:0000313" key="13">
    <source>
        <dbReference type="RefSeq" id="XP_005110944.1"/>
    </source>
</evidence>
<dbReference type="Gene3D" id="3.30.40.10">
    <property type="entry name" value="Zinc/RING finger domain, C3HC4 (zinc finger)"/>
    <property type="match status" value="1"/>
</dbReference>
<keyword evidence="6" id="KW-0863">Zinc-finger</keyword>
<feature type="domain" description="RING-type" evidence="11">
    <location>
        <begin position="338"/>
        <end position="556"/>
    </location>
</feature>
<evidence type="ECO:0000256" key="8">
    <source>
        <dbReference type="ARBA" id="ARBA00022833"/>
    </source>
</evidence>
<dbReference type="Proteomes" id="UP000694888">
    <property type="component" value="Unplaced"/>
</dbReference>
<dbReference type="SMART" id="SM00647">
    <property type="entry name" value="IBR"/>
    <property type="match status" value="1"/>
</dbReference>
<keyword evidence="4" id="KW-0479">Metal-binding</keyword>
<evidence type="ECO:0000256" key="6">
    <source>
        <dbReference type="ARBA" id="ARBA00022771"/>
    </source>
</evidence>
<dbReference type="InterPro" id="IPR044066">
    <property type="entry name" value="TRIAD_supradom"/>
</dbReference>
<keyword evidence="8" id="KW-0862">Zinc</keyword>
<feature type="region of interest" description="Disordered" evidence="9">
    <location>
        <begin position="646"/>
        <end position="666"/>
    </location>
</feature>
<evidence type="ECO:0000256" key="5">
    <source>
        <dbReference type="ARBA" id="ARBA00022737"/>
    </source>
</evidence>
<dbReference type="GeneID" id="101861007"/>
<organism evidence="12 13">
    <name type="scientific">Aplysia californica</name>
    <name type="common">California sea hare</name>
    <dbReference type="NCBI Taxonomy" id="6500"/>
    <lineage>
        <taxon>Eukaryota</taxon>
        <taxon>Metazoa</taxon>
        <taxon>Spiralia</taxon>
        <taxon>Lophotrochozoa</taxon>
        <taxon>Mollusca</taxon>
        <taxon>Gastropoda</taxon>
        <taxon>Heterobranchia</taxon>
        <taxon>Euthyneura</taxon>
        <taxon>Tectipleura</taxon>
        <taxon>Aplysiida</taxon>
        <taxon>Aplysioidea</taxon>
        <taxon>Aplysiidae</taxon>
        <taxon>Aplysia</taxon>
    </lineage>
</organism>
<feature type="compositionally biased region" description="Low complexity" evidence="9">
    <location>
        <begin position="100"/>
        <end position="114"/>
    </location>
</feature>
<keyword evidence="5" id="KW-0677">Repeat</keyword>
<feature type="region of interest" description="Disordered" evidence="9">
    <location>
        <begin position="1031"/>
        <end position="1050"/>
    </location>
</feature>
<evidence type="ECO:0000256" key="9">
    <source>
        <dbReference type="SAM" id="MobiDB-lite"/>
    </source>
</evidence>
<feature type="compositionally biased region" description="Basic and acidic residues" evidence="9">
    <location>
        <begin position="838"/>
        <end position="853"/>
    </location>
</feature>
<keyword evidence="3" id="KW-0808">Transferase</keyword>
<dbReference type="SUPFAM" id="SSF57850">
    <property type="entry name" value="RING/U-box"/>
    <property type="match status" value="3"/>
</dbReference>
<dbReference type="RefSeq" id="XP_005110944.1">
    <property type="nucleotide sequence ID" value="XM_005110887.3"/>
</dbReference>
<dbReference type="PANTHER" id="PTHR11685">
    <property type="entry name" value="RBR FAMILY RING FINGER AND IBR DOMAIN-CONTAINING"/>
    <property type="match status" value="1"/>
</dbReference>
<keyword evidence="10" id="KW-1133">Transmembrane helix</keyword>
<feature type="region of interest" description="Disordered" evidence="9">
    <location>
        <begin position="177"/>
        <end position="209"/>
    </location>
</feature>
<comment type="catalytic activity">
    <reaction evidence="1">
        <text>[E2 ubiquitin-conjugating enzyme]-S-ubiquitinyl-L-cysteine + [acceptor protein]-L-lysine = [E2 ubiquitin-conjugating enzyme]-L-cysteine + [acceptor protein]-N(6)-ubiquitinyl-L-lysine.</text>
        <dbReference type="EC" id="2.3.2.31"/>
    </reaction>
</comment>
<accession>A0ABM0K7Z0</accession>
<keyword evidence="10" id="KW-0472">Membrane</keyword>
<dbReference type="Pfam" id="PF22191">
    <property type="entry name" value="IBR_1"/>
    <property type="match status" value="1"/>
</dbReference>
<feature type="compositionally biased region" description="Basic and acidic residues" evidence="9">
    <location>
        <begin position="196"/>
        <end position="209"/>
    </location>
</feature>
<evidence type="ECO:0000313" key="12">
    <source>
        <dbReference type="Proteomes" id="UP000694888"/>
    </source>
</evidence>
<reference evidence="13" key="1">
    <citation type="submission" date="2025-08" db="UniProtKB">
        <authorList>
            <consortium name="RefSeq"/>
        </authorList>
    </citation>
    <scope>IDENTIFICATION</scope>
</reference>
<evidence type="ECO:0000256" key="4">
    <source>
        <dbReference type="ARBA" id="ARBA00022723"/>
    </source>
</evidence>
<evidence type="ECO:0000256" key="7">
    <source>
        <dbReference type="ARBA" id="ARBA00022786"/>
    </source>
</evidence>
<keyword evidence="12" id="KW-1185">Reference proteome</keyword>
<evidence type="ECO:0000256" key="3">
    <source>
        <dbReference type="ARBA" id="ARBA00022679"/>
    </source>
</evidence>
<feature type="compositionally biased region" description="Basic and acidic residues" evidence="9">
    <location>
        <begin position="780"/>
        <end position="801"/>
    </location>
</feature>
<dbReference type="InterPro" id="IPR002867">
    <property type="entry name" value="IBR_dom"/>
</dbReference>
<dbReference type="InterPro" id="IPR031127">
    <property type="entry name" value="E3_UB_ligase_RBR"/>
</dbReference>
<dbReference type="Gene3D" id="1.20.120.1750">
    <property type="match status" value="1"/>
</dbReference>
<evidence type="ECO:0000256" key="1">
    <source>
        <dbReference type="ARBA" id="ARBA00001798"/>
    </source>
</evidence>
<dbReference type="InterPro" id="IPR047552">
    <property type="entry name" value="Rcat_RBR_RNF217"/>
</dbReference>
<dbReference type="PROSITE" id="PS51873">
    <property type="entry name" value="TRIAD"/>
    <property type="match status" value="1"/>
</dbReference>